<dbReference type="Pfam" id="PF02517">
    <property type="entry name" value="Rce1-like"/>
    <property type="match status" value="1"/>
</dbReference>
<dbReference type="GO" id="GO:0004222">
    <property type="term" value="F:metalloendopeptidase activity"/>
    <property type="evidence" value="ECO:0007669"/>
    <property type="project" value="InterPro"/>
</dbReference>
<organism evidence="13 14">
    <name type="scientific">Malassezia globosa (strain ATCC MYA-4612 / CBS 7966)</name>
    <name type="common">Dandruff-associated fungus</name>
    <dbReference type="NCBI Taxonomy" id="425265"/>
    <lineage>
        <taxon>Eukaryota</taxon>
        <taxon>Fungi</taxon>
        <taxon>Dikarya</taxon>
        <taxon>Basidiomycota</taxon>
        <taxon>Ustilaginomycotina</taxon>
        <taxon>Malasseziomycetes</taxon>
        <taxon>Malasseziales</taxon>
        <taxon>Malasseziaceae</taxon>
        <taxon>Malassezia</taxon>
    </lineage>
</organism>
<evidence type="ECO:0000313" key="14">
    <source>
        <dbReference type="Proteomes" id="UP000008837"/>
    </source>
</evidence>
<evidence type="ECO:0000256" key="1">
    <source>
        <dbReference type="ARBA" id="ARBA00004477"/>
    </source>
</evidence>
<dbReference type="MEROPS" id="G05.002"/>
<keyword evidence="14" id="KW-1185">Reference proteome</keyword>
<evidence type="ECO:0000256" key="5">
    <source>
        <dbReference type="ARBA" id="ARBA00022801"/>
    </source>
</evidence>
<keyword evidence="5" id="KW-0378">Hydrolase</keyword>
<dbReference type="OrthoDB" id="271604at2759"/>
<evidence type="ECO:0000256" key="10">
    <source>
        <dbReference type="ARBA" id="ARBA00049729"/>
    </source>
</evidence>
<keyword evidence="7 11" id="KW-1133">Transmembrane helix</keyword>
<dbReference type="GeneID" id="5853655"/>
<evidence type="ECO:0000259" key="12">
    <source>
        <dbReference type="Pfam" id="PF02517"/>
    </source>
</evidence>
<evidence type="ECO:0000256" key="2">
    <source>
        <dbReference type="ARBA" id="ARBA00006897"/>
    </source>
</evidence>
<feature type="transmembrane region" description="Helical" evidence="11">
    <location>
        <begin position="195"/>
        <end position="215"/>
    </location>
</feature>
<evidence type="ECO:0000256" key="3">
    <source>
        <dbReference type="ARBA" id="ARBA00022670"/>
    </source>
</evidence>
<dbReference type="EC" id="3.4.26.1" evidence="10"/>
<name>A8Q905_MALGO</name>
<proteinExistence type="inferred from homology"/>
<sequence length="226" mass="25306">MPEPTFLTSQFFPFNPSVGVFLGRIGWICAQSLMLTSCLYIGTFFAKLLDHLSSQRESKSPEPRDTWLQCLRNYIIGPCTEELVFRSCMLTSIQHLNPHVSKATLMLTPPLYFGIAHIHHAWESLKQGGFTKRAGRLAFQSSALQFTYTSVFGWYADFLFMRTGTVWAPLTAHILCNVMGLPKFSTHRNGSPMKYIQVCAHLTGFALFIISLMPLTSTSAPGSLKA</sequence>
<dbReference type="InterPro" id="IPR039731">
    <property type="entry name" value="Rce1"/>
</dbReference>
<dbReference type="KEGG" id="mgl:MGL_3383"/>
<reference evidence="13 14" key="1">
    <citation type="journal article" date="2007" name="Proc. Natl. Acad. Sci. U.S.A.">
        <title>Dandruff-associated Malassezia genomes reveal convergent and divergent virulence traits shared with plant and human fungal pathogens.</title>
        <authorList>
            <person name="Xu J."/>
            <person name="Saunders C.W."/>
            <person name="Hu P."/>
            <person name="Grant R.A."/>
            <person name="Boekhout T."/>
            <person name="Kuramae E.E."/>
            <person name="Kronstad J.W."/>
            <person name="Deangelis Y.M."/>
            <person name="Reeder N.L."/>
            <person name="Johnstone K.R."/>
            <person name="Leland M."/>
            <person name="Fieno A.M."/>
            <person name="Begley W.M."/>
            <person name="Sun Y."/>
            <person name="Lacey M.P."/>
            <person name="Chaudhary T."/>
            <person name="Keough T."/>
            <person name="Chu L."/>
            <person name="Sears R."/>
            <person name="Yuan B."/>
            <person name="Dawson T.L.Jr."/>
        </authorList>
    </citation>
    <scope>NUCLEOTIDE SEQUENCE [LARGE SCALE GENOMIC DNA]</scope>
    <source>
        <strain evidence="14">ATCC MYA-4612 / CBS 7966</strain>
    </source>
</reference>
<comment type="subcellular location">
    <subcellularLocation>
        <location evidence="1">Endoplasmic reticulum membrane</location>
        <topology evidence="1">Multi-pass membrane protein</topology>
    </subcellularLocation>
</comment>
<dbReference type="AlphaFoldDB" id="A8Q905"/>
<gene>
    <name evidence="13" type="ORF">MGL_3383</name>
</gene>
<evidence type="ECO:0000256" key="4">
    <source>
        <dbReference type="ARBA" id="ARBA00022692"/>
    </source>
</evidence>
<evidence type="ECO:0000256" key="9">
    <source>
        <dbReference type="ARBA" id="ARBA00047280"/>
    </source>
</evidence>
<dbReference type="GO" id="GO:0005789">
    <property type="term" value="C:endoplasmic reticulum membrane"/>
    <property type="evidence" value="ECO:0007669"/>
    <property type="project" value="UniProtKB-SubCell"/>
</dbReference>
<dbReference type="STRING" id="425265.A8Q905"/>
<evidence type="ECO:0000256" key="8">
    <source>
        <dbReference type="ARBA" id="ARBA00023136"/>
    </source>
</evidence>
<evidence type="ECO:0000313" key="13">
    <source>
        <dbReference type="EMBL" id="EDP42134.1"/>
    </source>
</evidence>
<dbReference type="GO" id="GO:0071586">
    <property type="term" value="P:CAAX-box protein processing"/>
    <property type="evidence" value="ECO:0007669"/>
    <property type="project" value="InterPro"/>
</dbReference>
<dbReference type="PANTHER" id="PTHR13046:SF0">
    <property type="entry name" value="CAAX PRENYL PROTEASE 2"/>
    <property type="match status" value="1"/>
</dbReference>
<comment type="caution">
    <text evidence="13">The sequence shown here is derived from an EMBL/GenBank/DDBJ whole genome shotgun (WGS) entry which is preliminary data.</text>
</comment>
<evidence type="ECO:0000256" key="11">
    <source>
        <dbReference type="SAM" id="Phobius"/>
    </source>
</evidence>
<dbReference type="OMA" id="IGWICAQ"/>
<dbReference type="PANTHER" id="PTHR13046">
    <property type="entry name" value="PROTEASE U48 CAAX PRENYL PROTEASE RCE1"/>
    <property type="match status" value="1"/>
</dbReference>
<dbReference type="VEuPathDB" id="FungiDB:MGL_3383"/>
<accession>A8Q905</accession>
<keyword evidence="3" id="KW-0645">Protease</keyword>
<protein>
    <recommendedName>
        <fullName evidence="10">intramembrane prenyl-peptidase Rce1</fullName>
        <ecNumber evidence="10">3.4.26.1</ecNumber>
    </recommendedName>
</protein>
<feature type="transmembrane region" description="Helical" evidence="11">
    <location>
        <begin position="25"/>
        <end position="49"/>
    </location>
</feature>
<dbReference type="Proteomes" id="UP000008837">
    <property type="component" value="Unassembled WGS sequence"/>
</dbReference>
<evidence type="ECO:0000256" key="7">
    <source>
        <dbReference type="ARBA" id="ARBA00022989"/>
    </source>
</evidence>
<dbReference type="RefSeq" id="XP_001729348.1">
    <property type="nucleotide sequence ID" value="XM_001729296.1"/>
</dbReference>
<comment type="similarity">
    <text evidence="2">Belongs to the peptidase U48 family.</text>
</comment>
<dbReference type="InParanoid" id="A8Q905"/>
<feature type="domain" description="CAAX prenyl protease 2/Lysostaphin resistance protein A-like" evidence="12">
    <location>
        <begin position="65"/>
        <end position="179"/>
    </location>
</feature>
<keyword evidence="8 11" id="KW-0472">Membrane</keyword>
<evidence type="ECO:0000256" key="6">
    <source>
        <dbReference type="ARBA" id="ARBA00022824"/>
    </source>
</evidence>
<dbReference type="EMBL" id="AAYY01000013">
    <property type="protein sequence ID" value="EDP42134.1"/>
    <property type="molecule type" value="Genomic_DNA"/>
</dbReference>
<keyword evidence="4 11" id="KW-0812">Transmembrane</keyword>
<comment type="catalytic activity">
    <reaction evidence="9">
        <text>Hydrolyzes the peptide bond -P2-(S-farnesyl or geranylgeranyl)C-P1'-P2'-P3'-COOH where P1' and P2' are amino acids with aliphatic sidechains and P3' is any C-terminal residue.</text>
        <dbReference type="EC" id="3.4.26.1"/>
    </reaction>
</comment>
<dbReference type="InterPro" id="IPR003675">
    <property type="entry name" value="Rce1/LyrA-like_dom"/>
</dbReference>
<keyword evidence="6" id="KW-0256">Endoplasmic reticulum</keyword>